<evidence type="ECO:0000313" key="5">
    <source>
        <dbReference type="Proteomes" id="UP001642483"/>
    </source>
</evidence>
<evidence type="ECO:0000256" key="1">
    <source>
        <dbReference type="PROSITE-ProRule" id="PRU00285"/>
    </source>
</evidence>
<comment type="caution">
    <text evidence="4">The sequence shown here is derived from an EMBL/GenBank/DDBJ whole genome shotgun (WGS) entry which is preliminary data.</text>
</comment>
<proteinExistence type="inferred from homology"/>
<dbReference type="InterPro" id="IPR008978">
    <property type="entry name" value="HSP20-like_chaperone"/>
</dbReference>
<evidence type="ECO:0000259" key="3">
    <source>
        <dbReference type="PROSITE" id="PS01031"/>
    </source>
</evidence>
<dbReference type="Proteomes" id="UP001642483">
    <property type="component" value="Unassembled WGS sequence"/>
</dbReference>
<name>A0ABP0GY90_CLALP</name>
<gene>
    <name evidence="4" type="ORF">CVLEPA_LOCUS28873</name>
</gene>
<accession>A0ABP0GY90</accession>
<dbReference type="PANTHER" id="PTHR46907">
    <property type="entry name" value="HEAT SHOCK PROTEIN BETA-7-RELATED"/>
    <property type="match status" value="1"/>
</dbReference>
<evidence type="ECO:0000313" key="4">
    <source>
        <dbReference type="EMBL" id="CAK8695624.1"/>
    </source>
</evidence>
<organism evidence="4 5">
    <name type="scientific">Clavelina lepadiformis</name>
    <name type="common">Light-bulb sea squirt</name>
    <name type="synonym">Ascidia lepadiformis</name>
    <dbReference type="NCBI Taxonomy" id="159417"/>
    <lineage>
        <taxon>Eukaryota</taxon>
        <taxon>Metazoa</taxon>
        <taxon>Chordata</taxon>
        <taxon>Tunicata</taxon>
        <taxon>Ascidiacea</taxon>
        <taxon>Aplousobranchia</taxon>
        <taxon>Clavelinidae</taxon>
        <taxon>Clavelina</taxon>
    </lineage>
</organism>
<comment type="similarity">
    <text evidence="1 2">Belongs to the small heat shock protein (HSP20) family.</text>
</comment>
<dbReference type="InterPro" id="IPR002068">
    <property type="entry name" value="A-crystallin/Hsp20_dom"/>
</dbReference>
<dbReference type="Pfam" id="PF00011">
    <property type="entry name" value="HSP20"/>
    <property type="match status" value="1"/>
</dbReference>
<dbReference type="EMBL" id="CAWYQH010000152">
    <property type="protein sequence ID" value="CAK8695624.1"/>
    <property type="molecule type" value="Genomic_DNA"/>
</dbReference>
<evidence type="ECO:0000256" key="2">
    <source>
        <dbReference type="RuleBase" id="RU003616"/>
    </source>
</evidence>
<reference evidence="4 5" key="1">
    <citation type="submission" date="2024-02" db="EMBL/GenBank/DDBJ databases">
        <authorList>
            <person name="Daric V."/>
            <person name="Darras S."/>
        </authorList>
    </citation>
    <scope>NUCLEOTIDE SEQUENCE [LARGE SCALE GENOMIC DNA]</scope>
</reference>
<dbReference type="PANTHER" id="PTHR46907:SF2">
    <property type="entry name" value="HEAT SHOCK PROTEIN BETA-7"/>
    <property type="match status" value="1"/>
</dbReference>
<protein>
    <recommendedName>
        <fullName evidence="3">SHSP domain-containing protein</fullName>
    </recommendedName>
</protein>
<dbReference type="Gene3D" id="2.60.40.790">
    <property type="match status" value="1"/>
</dbReference>
<dbReference type="PROSITE" id="PS01031">
    <property type="entry name" value="SHSP"/>
    <property type="match status" value="1"/>
</dbReference>
<keyword evidence="5" id="KW-1185">Reference proteome</keyword>
<dbReference type="SUPFAM" id="SSF49764">
    <property type="entry name" value="HSP20-like chaperones"/>
    <property type="match status" value="1"/>
</dbReference>
<feature type="domain" description="SHSP" evidence="3">
    <location>
        <begin position="1"/>
        <end position="90"/>
    </location>
</feature>
<sequence length="90" mass="10208">MRIIRGQMTPRQQWSMSVRVGDFLPEDIIVKAVNHRLEVRAEKVAVDGNSEAEFSHKCQLPNEVDATSISTQLYRDGTLVLRADWKPGTL</sequence>